<comment type="caution">
    <text evidence="2">The sequence shown here is derived from an EMBL/GenBank/DDBJ whole genome shotgun (WGS) entry which is preliminary data.</text>
</comment>
<name>A0AAN7CZP5_9PEZI</name>
<evidence type="ECO:0000256" key="1">
    <source>
        <dbReference type="SAM" id="SignalP"/>
    </source>
</evidence>
<reference evidence="2" key="1">
    <citation type="journal article" date="2023" name="Mol. Phylogenet. Evol.">
        <title>Genome-scale phylogeny and comparative genomics of the fungal order Sordariales.</title>
        <authorList>
            <person name="Hensen N."/>
            <person name="Bonometti L."/>
            <person name="Westerberg I."/>
            <person name="Brannstrom I.O."/>
            <person name="Guillou S."/>
            <person name="Cros-Aarteil S."/>
            <person name="Calhoun S."/>
            <person name="Haridas S."/>
            <person name="Kuo A."/>
            <person name="Mondo S."/>
            <person name="Pangilinan J."/>
            <person name="Riley R."/>
            <person name="LaButti K."/>
            <person name="Andreopoulos B."/>
            <person name="Lipzen A."/>
            <person name="Chen C."/>
            <person name="Yan M."/>
            <person name="Daum C."/>
            <person name="Ng V."/>
            <person name="Clum A."/>
            <person name="Steindorff A."/>
            <person name="Ohm R.A."/>
            <person name="Martin F."/>
            <person name="Silar P."/>
            <person name="Natvig D.O."/>
            <person name="Lalanne C."/>
            <person name="Gautier V."/>
            <person name="Ament-Velasquez S.L."/>
            <person name="Kruys A."/>
            <person name="Hutchinson M.I."/>
            <person name="Powell A.J."/>
            <person name="Barry K."/>
            <person name="Miller A.N."/>
            <person name="Grigoriev I.V."/>
            <person name="Debuchy R."/>
            <person name="Gladieux P."/>
            <person name="Hiltunen Thoren M."/>
            <person name="Johannesson H."/>
        </authorList>
    </citation>
    <scope>NUCLEOTIDE SEQUENCE</scope>
    <source>
        <strain evidence="2">CBS 359.72</strain>
    </source>
</reference>
<gene>
    <name evidence="2" type="ORF">C7999DRAFT_28068</name>
</gene>
<feature type="signal peptide" evidence="1">
    <location>
        <begin position="1"/>
        <end position="20"/>
    </location>
</feature>
<evidence type="ECO:0000313" key="2">
    <source>
        <dbReference type="EMBL" id="KAK4251338.1"/>
    </source>
</evidence>
<dbReference type="Proteomes" id="UP001303647">
    <property type="component" value="Unassembled WGS sequence"/>
</dbReference>
<dbReference type="EMBL" id="MU857606">
    <property type="protein sequence ID" value="KAK4251338.1"/>
    <property type="molecule type" value="Genomic_DNA"/>
</dbReference>
<proteinExistence type="predicted"/>
<protein>
    <submittedName>
        <fullName evidence="2">Uncharacterized protein</fullName>
    </submittedName>
</protein>
<reference evidence="2" key="2">
    <citation type="submission" date="2023-05" db="EMBL/GenBank/DDBJ databases">
        <authorList>
            <consortium name="Lawrence Berkeley National Laboratory"/>
            <person name="Steindorff A."/>
            <person name="Hensen N."/>
            <person name="Bonometti L."/>
            <person name="Westerberg I."/>
            <person name="Brannstrom I.O."/>
            <person name="Guillou S."/>
            <person name="Cros-Aarteil S."/>
            <person name="Calhoun S."/>
            <person name="Haridas S."/>
            <person name="Kuo A."/>
            <person name="Mondo S."/>
            <person name="Pangilinan J."/>
            <person name="Riley R."/>
            <person name="Labutti K."/>
            <person name="Andreopoulos B."/>
            <person name="Lipzen A."/>
            <person name="Chen C."/>
            <person name="Yanf M."/>
            <person name="Daum C."/>
            <person name="Ng V."/>
            <person name="Clum A."/>
            <person name="Ohm R."/>
            <person name="Martin F."/>
            <person name="Silar P."/>
            <person name="Natvig D."/>
            <person name="Lalanne C."/>
            <person name="Gautier V."/>
            <person name="Ament-Velasquez S.L."/>
            <person name="Kruys A."/>
            <person name="Hutchinson M.I."/>
            <person name="Powell A.J."/>
            <person name="Barry K."/>
            <person name="Miller A.N."/>
            <person name="Grigoriev I.V."/>
            <person name="Debuchy R."/>
            <person name="Gladieux P."/>
            <person name="Thoren M.H."/>
            <person name="Johannesson H."/>
        </authorList>
    </citation>
    <scope>NUCLEOTIDE SEQUENCE</scope>
    <source>
        <strain evidence="2">CBS 359.72</strain>
    </source>
</reference>
<sequence length="154" mass="16198">MQPTLRNSFLFLGLMGICSAAPAGQDINLPVLTLPEPLPSTCYGVVDGVVKTPSCYTATVTKTVKPTKPTSCPQYECPPPKDDPIMCPMYIKVTSVAVPCSTDCCPSTPTSTVTTTSCPRCTTSCVIPTETITVTTGCKTTTELPWPTATLTVA</sequence>
<feature type="chain" id="PRO_5043050095" evidence="1">
    <location>
        <begin position="21"/>
        <end position="154"/>
    </location>
</feature>
<dbReference type="AlphaFoldDB" id="A0AAN7CZP5"/>
<evidence type="ECO:0000313" key="3">
    <source>
        <dbReference type="Proteomes" id="UP001303647"/>
    </source>
</evidence>
<keyword evidence="3" id="KW-1185">Reference proteome</keyword>
<accession>A0AAN7CZP5</accession>
<organism evidence="2 3">
    <name type="scientific">Corynascus novoguineensis</name>
    <dbReference type="NCBI Taxonomy" id="1126955"/>
    <lineage>
        <taxon>Eukaryota</taxon>
        <taxon>Fungi</taxon>
        <taxon>Dikarya</taxon>
        <taxon>Ascomycota</taxon>
        <taxon>Pezizomycotina</taxon>
        <taxon>Sordariomycetes</taxon>
        <taxon>Sordariomycetidae</taxon>
        <taxon>Sordariales</taxon>
        <taxon>Chaetomiaceae</taxon>
        <taxon>Corynascus</taxon>
    </lineage>
</organism>
<keyword evidence="1" id="KW-0732">Signal</keyword>